<keyword evidence="1" id="KW-1015">Disulfide bond</keyword>
<evidence type="ECO:0000313" key="3">
    <source>
        <dbReference type="Proteomes" id="UP000265020"/>
    </source>
</evidence>
<keyword evidence="1" id="KW-0964">Secreted</keyword>
<dbReference type="AlphaFoldDB" id="A0A3Q2CPJ2"/>
<feature type="signal peptide" evidence="1">
    <location>
        <begin position="1"/>
        <end position="27"/>
    </location>
</feature>
<protein>
    <recommendedName>
        <fullName evidence="1">Interleukin-12 subunit alpha</fullName>
        <shortName evidence="1">IL-12A</shortName>
    </recommendedName>
</protein>
<organism evidence="2 3">
    <name type="scientific">Cyprinodon variegatus</name>
    <name type="common">Sheepshead minnow</name>
    <dbReference type="NCBI Taxonomy" id="28743"/>
    <lineage>
        <taxon>Eukaryota</taxon>
        <taxon>Metazoa</taxon>
        <taxon>Chordata</taxon>
        <taxon>Craniata</taxon>
        <taxon>Vertebrata</taxon>
        <taxon>Euteleostomi</taxon>
        <taxon>Actinopterygii</taxon>
        <taxon>Neopterygii</taxon>
        <taxon>Teleostei</taxon>
        <taxon>Neoteleostei</taxon>
        <taxon>Acanthomorphata</taxon>
        <taxon>Ovalentaria</taxon>
        <taxon>Atherinomorphae</taxon>
        <taxon>Cyprinodontiformes</taxon>
        <taxon>Cyprinodontidae</taxon>
        <taxon>Cyprinodon</taxon>
    </lineage>
</organism>
<gene>
    <name evidence="1" type="primary">IL12A</name>
</gene>
<dbReference type="GO" id="GO:0005125">
    <property type="term" value="F:cytokine activity"/>
    <property type="evidence" value="ECO:0007669"/>
    <property type="project" value="UniProtKB-KW"/>
</dbReference>
<keyword evidence="1" id="KW-0339">Growth factor</keyword>
<keyword evidence="1" id="KW-0732">Signal</keyword>
<dbReference type="GeneTree" id="ENSGT00390000016906"/>
<keyword evidence="1" id="KW-0202">Cytokine</keyword>
<dbReference type="GO" id="GO:0005615">
    <property type="term" value="C:extracellular space"/>
    <property type="evidence" value="ECO:0007669"/>
    <property type="project" value="UniProtKB-KW"/>
</dbReference>
<comment type="similarity">
    <text evidence="1">Belongs to the IL-6 superfamily.</text>
</comment>
<comment type="subunit">
    <text evidence="1">Heterodimer with IL12B; disulfide-linked. The heterodimer is known as interleukin IL-12.</text>
</comment>
<sequence>LYLIFPDLTPTLLLLALCCSLWEVSHSMPVNNNKGETVSCVFYARTLLENITDLLMQPQLFSGINCTRQNMELISETNTPTVCSPTNSTCSGIITPAFDKDKCVKDMGNDLIHYYRYLSAQPDPDSIIGPSVLHSLRELMENCFKLSPPESSTSNQALVERSSNYNERLSLCKVLKGFQVRTVTINRAISYLNHIKHTN</sequence>
<evidence type="ECO:0000256" key="1">
    <source>
        <dbReference type="RuleBase" id="RU363133"/>
    </source>
</evidence>
<dbReference type="Gene3D" id="1.20.1250.10">
    <property type="match status" value="1"/>
</dbReference>
<reference evidence="2" key="1">
    <citation type="submission" date="2025-08" db="UniProtKB">
        <authorList>
            <consortium name="Ensembl"/>
        </authorList>
    </citation>
    <scope>IDENTIFICATION</scope>
</reference>
<dbReference type="GO" id="GO:0005143">
    <property type="term" value="F:interleukin-12 receptor binding"/>
    <property type="evidence" value="ECO:0007669"/>
    <property type="project" value="InterPro"/>
</dbReference>
<dbReference type="GO" id="GO:0008083">
    <property type="term" value="F:growth factor activity"/>
    <property type="evidence" value="ECO:0007669"/>
    <property type="project" value="UniProtKB-KW"/>
</dbReference>
<proteinExistence type="inferred from homology"/>
<accession>A0A3Q2CPJ2</accession>
<dbReference type="Pfam" id="PF03039">
    <property type="entry name" value="IL12"/>
    <property type="match status" value="1"/>
</dbReference>
<dbReference type="InterPro" id="IPR009079">
    <property type="entry name" value="4_helix_cytokine-like_core"/>
</dbReference>
<dbReference type="GO" id="GO:0006955">
    <property type="term" value="P:immune response"/>
    <property type="evidence" value="ECO:0007669"/>
    <property type="project" value="InterPro"/>
</dbReference>
<comment type="subcellular location">
    <subcellularLocation>
        <location evidence="1">Secreted</location>
    </subcellularLocation>
</comment>
<dbReference type="Proteomes" id="UP000265020">
    <property type="component" value="Unassembled WGS sequence"/>
</dbReference>
<dbReference type="OMA" id="HYYKFLA"/>
<dbReference type="SUPFAM" id="SSF47266">
    <property type="entry name" value="4-helical cytokines"/>
    <property type="match status" value="1"/>
</dbReference>
<dbReference type="Ensembl" id="ENSCVAT00000003457.1">
    <property type="protein sequence ID" value="ENSCVAP00000007347.1"/>
    <property type="gene ID" value="ENSCVAG00000009149.1"/>
</dbReference>
<keyword evidence="3" id="KW-1185">Reference proteome</keyword>
<feature type="chain" id="PRO_5018378220" description="Interleukin-12 subunit alpha" evidence="1">
    <location>
        <begin position="28"/>
        <end position="199"/>
    </location>
</feature>
<reference evidence="2" key="2">
    <citation type="submission" date="2025-09" db="UniProtKB">
        <authorList>
            <consortium name="Ensembl"/>
        </authorList>
    </citation>
    <scope>IDENTIFICATION</scope>
</reference>
<name>A0A3Q2CPJ2_CYPVA</name>
<evidence type="ECO:0000313" key="2">
    <source>
        <dbReference type="Ensembl" id="ENSCVAP00000007347.1"/>
    </source>
</evidence>
<dbReference type="InterPro" id="IPR004281">
    <property type="entry name" value="IL-12_alpha"/>
</dbReference>